<accession>D8U7S2</accession>
<evidence type="ECO:0000313" key="2">
    <source>
        <dbReference type="Proteomes" id="UP000001058"/>
    </source>
</evidence>
<dbReference type="GeneID" id="9626124"/>
<evidence type="ECO:0000313" key="1">
    <source>
        <dbReference type="EMBL" id="EFJ44351.1"/>
    </source>
</evidence>
<dbReference type="InterPro" id="IPR019270">
    <property type="entry name" value="DUF2283"/>
</dbReference>
<dbReference type="eggNOG" id="ENOG502T118">
    <property type="taxonomic scope" value="Eukaryota"/>
</dbReference>
<name>D8U7S2_VOLCA</name>
<dbReference type="InParanoid" id="D8U7S2"/>
<sequence>MASLFLTRNILKKHCVAVLFRFDIQSQTYADTDTLSLYFTKAKQSVITNTDHITTGIVADYDNHGKLVSLDIRAASKKTSCHFFNTGAEVDGKPPLAVNWHYNTEYQQLVVLLSLQDVSIITNIMETDDPNVSLGMDLIGKLCAVYVSNPVSNTFTAAKMD</sequence>
<reference evidence="1 2" key="1">
    <citation type="journal article" date="2010" name="Science">
        <title>Genomic analysis of organismal complexity in the multicellular green alga Volvox carteri.</title>
        <authorList>
            <person name="Prochnik S.E."/>
            <person name="Umen J."/>
            <person name="Nedelcu A.M."/>
            <person name="Hallmann A."/>
            <person name="Miller S.M."/>
            <person name="Nishii I."/>
            <person name="Ferris P."/>
            <person name="Kuo A."/>
            <person name="Mitros T."/>
            <person name="Fritz-Laylin L.K."/>
            <person name="Hellsten U."/>
            <person name="Chapman J."/>
            <person name="Simakov O."/>
            <person name="Rensing S.A."/>
            <person name="Terry A."/>
            <person name="Pangilinan J."/>
            <person name="Kapitonov V."/>
            <person name="Jurka J."/>
            <person name="Salamov A."/>
            <person name="Shapiro H."/>
            <person name="Schmutz J."/>
            <person name="Grimwood J."/>
            <person name="Lindquist E."/>
            <person name="Lucas S."/>
            <person name="Grigoriev I.V."/>
            <person name="Schmitt R."/>
            <person name="Kirk D."/>
            <person name="Rokhsar D.S."/>
        </authorList>
    </citation>
    <scope>NUCLEOTIDE SEQUENCE [LARGE SCALE GENOMIC DNA]</scope>
    <source>
        <strain evidence="2">f. Nagariensis / Eve</strain>
    </source>
</reference>
<dbReference type="RefSeq" id="XP_002954710.1">
    <property type="nucleotide sequence ID" value="XM_002954664.1"/>
</dbReference>
<dbReference type="KEGG" id="vcn:VOLCADRAFT_95550"/>
<dbReference type="AlphaFoldDB" id="D8U7S2"/>
<keyword evidence="2" id="KW-1185">Reference proteome</keyword>
<dbReference type="Proteomes" id="UP000001058">
    <property type="component" value="Unassembled WGS sequence"/>
</dbReference>
<organism evidence="2">
    <name type="scientific">Volvox carteri f. nagariensis</name>
    <dbReference type="NCBI Taxonomy" id="3068"/>
    <lineage>
        <taxon>Eukaryota</taxon>
        <taxon>Viridiplantae</taxon>
        <taxon>Chlorophyta</taxon>
        <taxon>core chlorophytes</taxon>
        <taxon>Chlorophyceae</taxon>
        <taxon>CS clade</taxon>
        <taxon>Chlamydomonadales</taxon>
        <taxon>Volvocaceae</taxon>
        <taxon>Volvox</taxon>
    </lineage>
</organism>
<dbReference type="EMBL" id="GL378365">
    <property type="protein sequence ID" value="EFJ44351.1"/>
    <property type="molecule type" value="Genomic_DNA"/>
</dbReference>
<protein>
    <submittedName>
        <fullName evidence="1">Uncharacterized protein</fullName>
    </submittedName>
</protein>
<dbReference type="Pfam" id="PF10049">
    <property type="entry name" value="DUF2283"/>
    <property type="match status" value="1"/>
</dbReference>
<dbReference type="OrthoDB" id="532890at2759"/>
<gene>
    <name evidence="1" type="ORF">VOLCADRAFT_95550</name>
</gene>
<proteinExistence type="predicted"/>